<dbReference type="Gene3D" id="1.10.418.10">
    <property type="entry name" value="Calponin-like domain"/>
    <property type="match status" value="1"/>
</dbReference>
<dbReference type="InterPro" id="IPR001715">
    <property type="entry name" value="CH_dom"/>
</dbReference>
<gene>
    <name evidence="2" type="ORF">AURANDRAFT_29136</name>
</gene>
<dbReference type="GeneID" id="20220681"/>
<dbReference type="AlphaFoldDB" id="F0YEG2"/>
<dbReference type="PANTHER" id="PTHR47385">
    <property type="entry name" value="CALPONIN"/>
    <property type="match status" value="1"/>
</dbReference>
<dbReference type="GO" id="GO:0007015">
    <property type="term" value="P:actin filament organization"/>
    <property type="evidence" value="ECO:0007669"/>
    <property type="project" value="TreeGrafter"/>
</dbReference>
<proteinExistence type="predicted"/>
<dbReference type="InterPro" id="IPR050606">
    <property type="entry name" value="Calponin-like"/>
</dbReference>
<dbReference type="RefSeq" id="XP_009038728.1">
    <property type="nucleotide sequence ID" value="XM_009040480.1"/>
</dbReference>
<dbReference type="SMART" id="SM00033">
    <property type="entry name" value="CH"/>
    <property type="match status" value="1"/>
</dbReference>
<evidence type="ECO:0000313" key="3">
    <source>
        <dbReference type="Proteomes" id="UP000002729"/>
    </source>
</evidence>
<accession>F0YEG2</accession>
<dbReference type="KEGG" id="aaf:AURANDRAFT_29136"/>
<dbReference type="InterPro" id="IPR036872">
    <property type="entry name" value="CH_dom_sf"/>
</dbReference>
<dbReference type="InterPro" id="IPR003096">
    <property type="entry name" value="SM22_calponin"/>
</dbReference>
<dbReference type="OrthoDB" id="21595at2759"/>
<reference evidence="2 3" key="1">
    <citation type="journal article" date="2011" name="Proc. Natl. Acad. Sci. U.S.A.">
        <title>Niche of harmful alga Aureococcus anophagefferens revealed through ecogenomics.</title>
        <authorList>
            <person name="Gobler C.J."/>
            <person name="Berry D.L."/>
            <person name="Dyhrman S.T."/>
            <person name="Wilhelm S.W."/>
            <person name="Salamov A."/>
            <person name="Lobanov A.V."/>
            <person name="Zhang Y."/>
            <person name="Collier J.L."/>
            <person name="Wurch L.L."/>
            <person name="Kustka A.B."/>
            <person name="Dill B.D."/>
            <person name="Shah M."/>
            <person name="VerBerkmoes N.C."/>
            <person name="Kuo A."/>
            <person name="Terry A."/>
            <person name="Pangilinan J."/>
            <person name="Lindquist E.A."/>
            <person name="Lucas S."/>
            <person name="Paulsen I.T."/>
            <person name="Hattenrath-Lehmann T.K."/>
            <person name="Talmage S.C."/>
            <person name="Walker E.A."/>
            <person name="Koch F."/>
            <person name="Burson A.M."/>
            <person name="Marcoval M.A."/>
            <person name="Tang Y.Z."/>
            <person name="Lecleir G.R."/>
            <person name="Coyne K.J."/>
            <person name="Berg G.M."/>
            <person name="Bertrand E.M."/>
            <person name="Saito M.A."/>
            <person name="Gladyshev V.N."/>
            <person name="Grigoriev I.V."/>
        </authorList>
    </citation>
    <scope>NUCLEOTIDE SEQUENCE [LARGE SCALE GENOMIC DNA]</scope>
    <source>
        <strain evidence="3">CCMP 1984</strain>
    </source>
</reference>
<organism evidence="3">
    <name type="scientific">Aureococcus anophagefferens</name>
    <name type="common">Harmful bloom alga</name>
    <dbReference type="NCBI Taxonomy" id="44056"/>
    <lineage>
        <taxon>Eukaryota</taxon>
        <taxon>Sar</taxon>
        <taxon>Stramenopiles</taxon>
        <taxon>Ochrophyta</taxon>
        <taxon>Pelagophyceae</taxon>
        <taxon>Pelagomonadales</taxon>
        <taxon>Pelagomonadaceae</taxon>
        <taxon>Aureococcus</taxon>
    </lineage>
</organism>
<dbReference type="GO" id="GO:0051015">
    <property type="term" value="F:actin filament binding"/>
    <property type="evidence" value="ECO:0007669"/>
    <property type="project" value="TreeGrafter"/>
</dbReference>
<feature type="domain" description="Calponin-homology (CH)" evidence="1">
    <location>
        <begin position="1"/>
        <end position="102"/>
    </location>
</feature>
<dbReference type="PANTHER" id="PTHR47385:SF24">
    <property type="entry name" value="MUSCLE-SPECIFIC PROTEIN 20"/>
    <property type="match status" value="1"/>
</dbReference>
<protein>
    <recommendedName>
        <fullName evidence="1">Calponin-homology (CH) domain-containing protein</fullName>
    </recommendedName>
</protein>
<dbReference type="eggNOG" id="KOG2046">
    <property type="taxonomic scope" value="Eukaryota"/>
</dbReference>
<dbReference type="EMBL" id="GL833134">
    <property type="protein sequence ID" value="EGB06553.1"/>
    <property type="molecule type" value="Genomic_DNA"/>
</dbReference>
<dbReference type="Proteomes" id="UP000002729">
    <property type="component" value="Unassembled WGS sequence"/>
</dbReference>
<dbReference type="OMA" id="CAPWISE"/>
<dbReference type="Pfam" id="PF00307">
    <property type="entry name" value="CH"/>
    <property type="match status" value="1"/>
</dbReference>
<dbReference type="SUPFAM" id="SSF47576">
    <property type="entry name" value="Calponin-homology domain, CH-domain"/>
    <property type="match status" value="1"/>
</dbReference>
<keyword evidence="3" id="KW-1185">Reference proteome</keyword>
<dbReference type="GO" id="GO:0015629">
    <property type="term" value="C:actin cytoskeleton"/>
    <property type="evidence" value="ECO:0007669"/>
    <property type="project" value="TreeGrafter"/>
</dbReference>
<dbReference type="InParanoid" id="F0YEG2"/>
<name>F0YEG2_AURAN</name>
<feature type="non-terminal residue" evidence="2">
    <location>
        <position position="131"/>
    </location>
</feature>
<evidence type="ECO:0000259" key="1">
    <source>
        <dbReference type="PROSITE" id="PS50021"/>
    </source>
</evidence>
<dbReference type="PROSITE" id="PS50021">
    <property type="entry name" value="CH"/>
    <property type="match status" value="1"/>
</dbReference>
<evidence type="ECO:0000313" key="2">
    <source>
        <dbReference type="EMBL" id="EGB06553.1"/>
    </source>
</evidence>
<sequence>MEAAEAWIEAVIGEPMEGTFDEWLRSGVVLCKLLNGVAPGSVKKIATSAMPFKQMENISLFIRGIKKLGVHDSDCFDTNDLYKGQDIGKVVQCVHSLGSVVQKRCKDYAGPQLGVKLADANKREFTEDQLK</sequence>
<dbReference type="PRINTS" id="PR00888">
    <property type="entry name" value="SM22CALPONIN"/>
</dbReference>